<dbReference type="Gene3D" id="2.120.10.30">
    <property type="entry name" value="TolB, C-terminal domain"/>
    <property type="match status" value="1"/>
</dbReference>
<organism evidence="4 5">
    <name type="scientific">Pyxidicoccus parkwayensis</name>
    <dbReference type="NCBI Taxonomy" id="2813578"/>
    <lineage>
        <taxon>Bacteria</taxon>
        <taxon>Pseudomonadati</taxon>
        <taxon>Myxococcota</taxon>
        <taxon>Myxococcia</taxon>
        <taxon>Myxococcales</taxon>
        <taxon>Cystobacterineae</taxon>
        <taxon>Myxococcaceae</taxon>
        <taxon>Pyxidicoccus</taxon>
    </lineage>
</organism>
<comment type="subcellular location">
    <subcellularLocation>
        <location evidence="1">Secreted</location>
    </subcellularLocation>
</comment>
<keyword evidence="5" id="KW-1185">Reference proteome</keyword>
<evidence type="ECO:0008006" key="6">
    <source>
        <dbReference type="Google" id="ProtNLM"/>
    </source>
</evidence>
<dbReference type="InterPro" id="IPR017996">
    <property type="entry name" value="MRJP/yellow-related"/>
</dbReference>
<evidence type="ECO:0000313" key="5">
    <source>
        <dbReference type="Proteomes" id="UP000662747"/>
    </source>
</evidence>
<dbReference type="PANTHER" id="PTHR10009">
    <property type="entry name" value="PROTEIN YELLOW-RELATED"/>
    <property type="match status" value="1"/>
</dbReference>
<evidence type="ECO:0000256" key="2">
    <source>
        <dbReference type="ARBA" id="ARBA00022525"/>
    </source>
</evidence>
<dbReference type="Pfam" id="PF03022">
    <property type="entry name" value="MRJP"/>
    <property type="match status" value="1"/>
</dbReference>
<sequence length="397" mass="43031">MVAPTPAVPSPSPTPGPRRRGVTVLKVVGGVAALLALAAGGVRLRYGGGEPYPDVTGMPLLPDSALEVAAQSPEPIGNVAVSSTGRLFFTIHPESRPEGTKLREWVDGKAVPFPSEELQAKLFETPLGITIDRQDRLWVIDHGNHAMGKPRLLAFELATGHIAHEFVFPPNVAPPGSFLQDLRVDPKGETVFIADVAFWRRKPGLVVYDVTTQTARRVLDGHASVFPQDYIIRNPIKDMVFFGGLAALKAGVDGIAMDPSGEWVWFAAMNHDTMYRVRAADLKDAALPEEELEKRVQAVGRKPLNDGLSADVEGNVLITDVEHGAVLRMSPQGRLETLVKSPRIRWADALSHGPDGWVYLADSAIPHMMLQSKEHIAANAPYFIYRFKSGIAGVAGM</sequence>
<name>A0ABX7NVA3_9BACT</name>
<feature type="region of interest" description="Disordered" evidence="3">
    <location>
        <begin position="1"/>
        <end position="20"/>
    </location>
</feature>
<dbReference type="SUPFAM" id="SSF101898">
    <property type="entry name" value="NHL repeat"/>
    <property type="match status" value="1"/>
</dbReference>
<proteinExistence type="predicted"/>
<dbReference type="EMBL" id="CP071090">
    <property type="protein sequence ID" value="QSQ21397.1"/>
    <property type="molecule type" value="Genomic_DNA"/>
</dbReference>
<feature type="compositionally biased region" description="Pro residues" evidence="3">
    <location>
        <begin position="1"/>
        <end position="16"/>
    </location>
</feature>
<accession>A0ABX7NVA3</accession>
<dbReference type="PANTHER" id="PTHR10009:SF18">
    <property type="entry name" value="PROTEIN YELLOW-LIKE PROTEIN"/>
    <property type="match status" value="1"/>
</dbReference>
<dbReference type="RefSeq" id="WP_206722975.1">
    <property type="nucleotide sequence ID" value="NZ_CP071090.1"/>
</dbReference>
<dbReference type="InterPro" id="IPR011042">
    <property type="entry name" value="6-blade_b-propeller_TolB-like"/>
</dbReference>
<protein>
    <recommendedName>
        <fullName evidence="6">Major royal jelly protein</fullName>
    </recommendedName>
</protein>
<reference evidence="4 5" key="1">
    <citation type="submission" date="2021-02" db="EMBL/GenBank/DDBJ databases">
        <title>De Novo genome assembly of isolated myxobacteria.</title>
        <authorList>
            <person name="Stevens D.C."/>
        </authorList>
    </citation>
    <scope>NUCLEOTIDE SEQUENCE [LARGE SCALE GENOMIC DNA]</scope>
    <source>
        <strain evidence="5">SCPEA02</strain>
    </source>
</reference>
<dbReference type="Proteomes" id="UP000662747">
    <property type="component" value="Chromosome"/>
</dbReference>
<keyword evidence="2" id="KW-0964">Secreted</keyword>
<evidence type="ECO:0000256" key="3">
    <source>
        <dbReference type="SAM" id="MobiDB-lite"/>
    </source>
</evidence>
<evidence type="ECO:0000256" key="1">
    <source>
        <dbReference type="ARBA" id="ARBA00004613"/>
    </source>
</evidence>
<evidence type="ECO:0000313" key="4">
    <source>
        <dbReference type="EMBL" id="QSQ21397.1"/>
    </source>
</evidence>
<gene>
    <name evidence="4" type="ORF">JY651_40455</name>
</gene>